<dbReference type="InterPro" id="IPR027417">
    <property type="entry name" value="P-loop_NTPase"/>
</dbReference>
<evidence type="ECO:0000256" key="1">
    <source>
        <dbReference type="ARBA" id="ARBA00011040"/>
    </source>
</evidence>
<evidence type="ECO:0000256" key="3">
    <source>
        <dbReference type="ARBA" id="ARBA00066752"/>
    </source>
</evidence>
<sequence>MTAQGFRFLFFTGKGGVGKTTLACATAVAMADKGKKVLLISTDPASNLQDVLGTPVSDQITQHQDLNLLFTVNIDPQTAAEDYRKRVIDPLAAIATADEISKIREGLSGACTTEIASFDEFSRFITGEGLSEIFDTVIFDTAPTGHTIRLLELPAAWDDFLGNNPNGASCIGPSSALKSSRERYEKVVSSLRDPLQTTFFLVTRPDATSLKEAGKTSRDLIDLGMANQSLLINGIFQARDQTDTTALKMEKIAERELLEMPGTLKNLAAERYALLPYNVLGLEKLRSVFDTDLQSKIVSAEFLKLTEAGHLLPDLKALVDELEKNSDSGLIMTMGKGGVGKTIVAASIATMLAHRGHTVLLTTTDPAAHIRNFMDQLTAIPEKLTIERIDPKIETKDYIDKIAAQKGKHLDEEGKKLLREDLQSPCTEEVAVFHAFSKAIQSARRRFVVMDTAPTGHTLLLLDTTGSYHKEIMKNMAVSPSKITTPYMMLQDGVFAKILLVALPETTPMREAEALQKDLQRAGIVPYAWVINECLSAVNDLKDPLLRKRASAEVPIIDHIAAHLSKRAFEIPYIAEEKLLPAILSRYDDAVIQAT</sequence>
<name>A0A1G8BRQ6_9SPHI</name>
<dbReference type="RefSeq" id="WP_091169864.1">
    <property type="nucleotide sequence ID" value="NZ_FNCG01000009.1"/>
</dbReference>
<accession>A0A1G8BRQ6</accession>
<dbReference type="GO" id="GO:0005524">
    <property type="term" value="F:ATP binding"/>
    <property type="evidence" value="ECO:0007669"/>
    <property type="project" value="UniProtKB-KW"/>
</dbReference>
<dbReference type="GO" id="GO:0015446">
    <property type="term" value="F:ATPase-coupled arsenite transmembrane transporter activity"/>
    <property type="evidence" value="ECO:0007669"/>
    <property type="project" value="UniProtKB-EC"/>
</dbReference>
<feature type="domain" description="ArsA/GET3 Anion-transporting ATPase-like" evidence="4">
    <location>
        <begin position="331"/>
        <end position="474"/>
    </location>
</feature>
<dbReference type="InterPro" id="IPR025723">
    <property type="entry name" value="ArsA/GET3_ATPase-like"/>
</dbReference>
<dbReference type="GO" id="GO:0016887">
    <property type="term" value="F:ATP hydrolysis activity"/>
    <property type="evidence" value="ECO:0007669"/>
    <property type="project" value="InterPro"/>
</dbReference>
<dbReference type="CDD" id="cd02035">
    <property type="entry name" value="ArsA"/>
    <property type="match status" value="2"/>
</dbReference>
<gene>
    <name evidence="5" type="ORF">SAMN05192573_10941</name>
</gene>
<dbReference type="PANTHER" id="PTHR10803:SF3">
    <property type="entry name" value="ATPASE GET3"/>
    <property type="match status" value="1"/>
</dbReference>
<dbReference type="STRING" id="551996.SAMN05192573_10941"/>
<protein>
    <recommendedName>
        <fullName evidence="3">arsenite-transporting ATPase</fullName>
        <ecNumber evidence="3">7.3.2.7</ecNumber>
    </recommendedName>
</protein>
<dbReference type="PIRSF" id="PIRSF001327">
    <property type="entry name" value="Arsenical_pump-driving_ATPase"/>
    <property type="match status" value="1"/>
</dbReference>
<dbReference type="AlphaFoldDB" id="A0A1G8BRQ6"/>
<dbReference type="Proteomes" id="UP000199705">
    <property type="component" value="Unassembled WGS sequence"/>
</dbReference>
<dbReference type="SUPFAM" id="SSF52540">
    <property type="entry name" value="P-loop containing nucleoside triphosphate hydrolases"/>
    <property type="match status" value="2"/>
</dbReference>
<dbReference type="Pfam" id="PF02374">
    <property type="entry name" value="ArsA_ATPase"/>
    <property type="match status" value="2"/>
</dbReference>
<feature type="domain" description="ArsA/GET3 Anion-transporting ATPase-like" evidence="4">
    <location>
        <begin position="7"/>
        <end position="288"/>
    </location>
</feature>
<reference evidence="6" key="1">
    <citation type="submission" date="2016-10" db="EMBL/GenBank/DDBJ databases">
        <authorList>
            <person name="Varghese N."/>
            <person name="Submissions S."/>
        </authorList>
    </citation>
    <scope>NUCLEOTIDE SEQUENCE [LARGE SCALE GENOMIC DNA]</scope>
    <source>
        <strain evidence="6">Gh-67</strain>
    </source>
</reference>
<proteinExistence type="inferred from homology"/>
<evidence type="ECO:0000313" key="6">
    <source>
        <dbReference type="Proteomes" id="UP000199705"/>
    </source>
</evidence>
<evidence type="ECO:0000259" key="4">
    <source>
        <dbReference type="Pfam" id="PF02374"/>
    </source>
</evidence>
<dbReference type="EMBL" id="FNCG01000009">
    <property type="protein sequence ID" value="SDH35851.1"/>
    <property type="molecule type" value="Genomic_DNA"/>
</dbReference>
<evidence type="ECO:0000256" key="2">
    <source>
        <dbReference type="ARBA" id="ARBA00052296"/>
    </source>
</evidence>
<comment type="similarity">
    <text evidence="1">Belongs to the arsA ATPase family.</text>
</comment>
<dbReference type="EC" id="7.3.2.7" evidence="3"/>
<dbReference type="InterPro" id="IPR016300">
    <property type="entry name" value="ATPase_ArsA/GET3"/>
</dbReference>
<dbReference type="PANTHER" id="PTHR10803">
    <property type="entry name" value="ARSENICAL PUMP-DRIVING ATPASE ARSENITE-TRANSLOCATING ATPASE"/>
    <property type="match status" value="1"/>
</dbReference>
<organism evidence="5 6">
    <name type="scientific">Mucilaginibacter gossypii</name>
    <dbReference type="NCBI Taxonomy" id="551996"/>
    <lineage>
        <taxon>Bacteria</taxon>
        <taxon>Pseudomonadati</taxon>
        <taxon>Bacteroidota</taxon>
        <taxon>Sphingobacteriia</taxon>
        <taxon>Sphingobacteriales</taxon>
        <taxon>Sphingobacteriaceae</taxon>
        <taxon>Mucilaginibacter</taxon>
    </lineage>
</organism>
<keyword evidence="5" id="KW-0547">Nucleotide-binding</keyword>
<dbReference type="InterPro" id="IPR027541">
    <property type="entry name" value="Ars_ATPase"/>
</dbReference>
<dbReference type="NCBIfam" id="TIGR00345">
    <property type="entry name" value="GET3_arsA_TRC40"/>
    <property type="match status" value="1"/>
</dbReference>
<dbReference type="Gene3D" id="3.40.50.300">
    <property type="entry name" value="P-loop containing nucleotide triphosphate hydrolases"/>
    <property type="match status" value="2"/>
</dbReference>
<dbReference type="NCBIfam" id="TIGR04291">
    <property type="entry name" value="arsen_driv_ArsA"/>
    <property type="match status" value="1"/>
</dbReference>
<evidence type="ECO:0000313" key="5">
    <source>
        <dbReference type="EMBL" id="SDH35851.1"/>
    </source>
</evidence>
<keyword evidence="5" id="KW-0067">ATP-binding</keyword>
<comment type="catalytic activity">
    <reaction evidence="2">
        <text>arsenite(in) + ATP + H2O = arsenite(out) + ADP + phosphate + H(+)</text>
        <dbReference type="Rhea" id="RHEA:11348"/>
        <dbReference type="ChEBI" id="CHEBI:15377"/>
        <dbReference type="ChEBI" id="CHEBI:15378"/>
        <dbReference type="ChEBI" id="CHEBI:29242"/>
        <dbReference type="ChEBI" id="CHEBI:30616"/>
        <dbReference type="ChEBI" id="CHEBI:43474"/>
        <dbReference type="ChEBI" id="CHEBI:456216"/>
        <dbReference type="EC" id="7.3.2.7"/>
    </reaction>
</comment>
<keyword evidence="6" id="KW-1185">Reference proteome</keyword>